<dbReference type="InterPro" id="IPR050256">
    <property type="entry name" value="Glycosyltransferase_2"/>
</dbReference>
<dbReference type="PANTHER" id="PTHR48090">
    <property type="entry name" value="UNDECAPRENYL-PHOSPHATE 4-DEOXY-4-FORMAMIDO-L-ARABINOSE TRANSFERASE-RELATED"/>
    <property type="match status" value="1"/>
</dbReference>
<dbReference type="RefSeq" id="WP_212785846.1">
    <property type="nucleotide sequence ID" value="NZ_AP019536.1"/>
</dbReference>
<evidence type="ECO:0000313" key="4">
    <source>
        <dbReference type="Proteomes" id="UP001319121"/>
    </source>
</evidence>
<keyword evidence="4" id="KW-1185">Reference proteome</keyword>
<feature type="transmembrane region" description="Helical" evidence="1">
    <location>
        <begin position="268"/>
        <end position="294"/>
    </location>
</feature>
<dbReference type="GO" id="GO:0016740">
    <property type="term" value="F:transferase activity"/>
    <property type="evidence" value="ECO:0007669"/>
    <property type="project" value="UniProtKB-KW"/>
</dbReference>
<keyword evidence="1" id="KW-1133">Transmembrane helix</keyword>
<organism evidence="3 4">
    <name type="scientific">Ferrigenium kumadai</name>
    <dbReference type="NCBI Taxonomy" id="1682490"/>
    <lineage>
        <taxon>Bacteria</taxon>
        <taxon>Pseudomonadati</taxon>
        <taxon>Pseudomonadota</taxon>
        <taxon>Betaproteobacteria</taxon>
        <taxon>Nitrosomonadales</taxon>
        <taxon>Gallionellaceae</taxon>
        <taxon>Ferrigenium</taxon>
    </lineage>
</organism>
<dbReference type="PANTHER" id="PTHR48090:SF8">
    <property type="entry name" value="GLYCOSYLTRANSFERASE CSBB-RELATED"/>
    <property type="match status" value="1"/>
</dbReference>
<accession>A0AAN1T1V6</accession>
<dbReference type="InterPro" id="IPR029044">
    <property type="entry name" value="Nucleotide-diphossugar_trans"/>
</dbReference>
<dbReference type="EMBL" id="AP019536">
    <property type="protein sequence ID" value="BBJ00621.1"/>
    <property type="molecule type" value="Genomic_DNA"/>
</dbReference>
<reference evidence="3 4" key="1">
    <citation type="submission" date="2019-03" db="EMBL/GenBank/DDBJ databases">
        <title>Complete genome sequence of Ferrigenium kumadai strain An22, a microaerophilic iron-oxidizing bacterium isolated from a paddy field soil.</title>
        <authorList>
            <person name="Watanabe T."/>
            <person name="Asakawa S."/>
        </authorList>
    </citation>
    <scope>NUCLEOTIDE SEQUENCE [LARGE SCALE GENOMIC DNA]</scope>
    <source>
        <strain evidence="3 4">An22</strain>
    </source>
</reference>
<feature type="transmembrane region" description="Helical" evidence="1">
    <location>
        <begin position="235"/>
        <end position="256"/>
    </location>
</feature>
<dbReference type="CDD" id="cd04187">
    <property type="entry name" value="DPM1_like_bac"/>
    <property type="match status" value="1"/>
</dbReference>
<dbReference type="AlphaFoldDB" id="A0AAN1T1V6"/>
<sequence length="320" mass="35129">MVNALSVVIPVYRNEGSIPTLIAALSDVAHKARQDFDCAVEVVFVVDGSPDNSYAVLAQSLPAAPFASQLLLHSRNFGSFAAIRTGLQAATGQYFGVIAADLQEPPELVLQFLERLIPGDCDVVVGCRENREDPLLTRIASDLFWKLYKKFIIHDIPEKGVDVFGCNRTFRDKLLSLEEANSSLVGLIFWLGFRRAEVSYDRRIRQHGKSAWTLKKKINYLLDSVFSFTDLPIKLLSLFGLLGIIASAILGTIIILAKILGGIAVPGYAATVLTVIFFGALNSLGFGIIGAYAWRAYENTKGRPLSVVMLEQKFDGTDKK</sequence>
<dbReference type="Gene3D" id="3.90.550.10">
    <property type="entry name" value="Spore Coat Polysaccharide Biosynthesis Protein SpsA, Chain A"/>
    <property type="match status" value="1"/>
</dbReference>
<keyword evidence="1" id="KW-0812">Transmembrane</keyword>
<proteinExistence type="predicted"/>
<evidence type="ECO:0000256" key="1">
    <source>
        <dbReference type="SAM" id="Phobius"/>
    </source>
</evidence>
<name>A0AAN1T1V6_9PROT</name>
<dbReference type="Proteomes" id="UP001319121">
    <property type="component" value="Chromosome"/>
</dbReference>
<keyword evidence="1" id="KW-0472">Membrane</keyword>
<dbReference type="Pfam" id="PF00535">
    <property type="entry name" value="Glycos_transf_2"/>
    <property type="match status" value="1"/>
</dbReference>
<evidence type="ECO:0000259" key="2">
    <source>
        <dbReference type="Pfam" id="PF00535"/>
    </source>
</evidence>
<feature type="domain" description="Glycosyltransferase 2-like" evidence="2">
    <location>
        <begin position="6"/>
        <end position="175"/>
    </location>
</feature>
<dbReference type="KEGG" id="fku:FGKAn22_23130"/>
<dbReference type="SUPFAM" id="SSF53448">
    <property type="entry name" value="Nucleotide-diphospho-sugar transferases"/>
    <property type="match status" value="1"/>
</dbReference>
<dbReference type="InterPro" id="IPR001173">
    <property type="entry name" value="Glyco_trans_2-like"/>
</dbReference>
<dbReference type="GO" id="GO:0005886">
    <property type="term" value="C:plasma membrane"/>
    <property type="evidence" value="ECO:0007669"/>
    <property type="project" value="TreeGrafter"/>
</dbReference>
<keyword evidence="3" id="KW-0808">Transferase</keyword>
<evidence type="ECO:0000313" key="3">
    <source>
        <dbReference type="EMBL" id="BBJ00621.1"/>
    </source>
</evidence>
<protein>
    <submittedName>
        <fullName evidence="3">Glycosyl transferase</fullName>
    </submittedName>
</protein>
<gene>
    <name evidence="3" type="ORF">FGKAn22_23130</name>
</gene>